<dbReference type="Proteomes" id="UP000001194">
    <property type="component" value="Unassembled WGS sequence"/>
</dbReference>
<dbReference type="Pfam" id="PF00501">
    <property type="entry name" value="AMP-binding"/>
    <property type="match status" value="1"/>
</dbReference>
<protein>
    <submittedName>
        <fullName evidence="2">Predicted protein</fullName>
    </submittedName>
</protein>
<gene>
    <name evidence="2" type="ORF">LACBIDRAFT_299469</name>
</gene>
<dbReference type="GO" id="GO:0030729">
    <property type="term" value="F:acetoacetate-CoA ligase activity"/>
    <property type="evidence" value="ECO:0007669"/>
    <property type="project" value="TreeGrafter"/>
</dbReference>
<evidence type="ECO:0000259" key="1">
    <source>
        <dbReference type="Pfam" id="PF00501"/>
    </source>
</evidence>
<organism evidence="3">
    <name type="scientific">Laccaria bicolor (strain S238N-H82 / ATCC MYA-4686)</name>
    <name type="common">Bicoloured deceiver</name>
    <name type="synonym">Laccaria laccata var. bicolor</name>
    <dbReference type="NCBI Taxonomy" id="486041"/>
    <lineage>
        <taxon>Eukaryota</taxon>
        <taxon>Fungi</taxon>
        <taxon>Dikarya</taxon>
        <taxon>Basidiomycota</taxon>
        <taxon>Agaricomycotina</taxon>
        <taxon>Agaricomycetes</taxon>
        <taxon>Agaricomycetidae</taxon>
        <taxon>Agaricales</taxon>
        <taxon>Agaricineae</taxon>
        <taxon>Hydnangiaceae</taxon>
        <taxon>Laccaria</taxon>
    </lineage>
</organism>
<dbReference type="PANTHER" id="PTHR42921">
    <property type="entry name" value="ACETOACETYL-COA SYNTHETASE"/>
    <property type="match status" value="1"/>
</dbReference>
<reference evidence="2 3" key="1">
    <citation type="journal article" date="2008" name="Nature">
        <title>The genome of Laccaria bicolor provides insights into mycorrhizal symbiosis.</title>
        <authorList>
            <person name="Martin F."/>
            <person name="Aerts A."/>
            <person name="Ahren D."/>
            <person name="Brun A."/>
            <person name="Danchin E.G.J."/>
            <person name="Duchaussoy F."/>
            <person name="Gibon J."/>
            <person name="Kohler A."/>
            <person name="Lindquist E."/>
            <person name="Pereda V."/>
            <person name="Salamov A."/>
            <person name="Shapiro H.J."/>
            <person name="Wuyts J."/>
            <person name="Blaudez D."/>
            <person name="Buee M."/>
            <person name="Brokstein P."/>
            <person name="Canbaeck B."/>
            <person name="Cohen D."/>
            <person name="Courty P.E."/>
            <person name="Coutinho P.M."/>
            <person name="Delaruelle C."/>
            <person name="Detter J.C."/>
            <person name="Deveau A."/>
            <person name="DiFazio S."/>
            <person name="Duplessis S."/>
            <person name="Fraissinet-Tachet L."/>
            <person name="Lucic E."/>
            <person name="Frey-Klett P."/>
            <person name="Fourrey C."/>
            <person name="Feussner I."/>
            <person name="Gay G."/>
            <person name="Grimwood J."/>
            <person name="Hoegger P.J."/>
            <person name="Jain P."/>
            <person name="Kilaru S."/>
            <person name="Labbe J."/>
            <person name="Lin Y.C."/>
            <person name="Legue V."/>
            <person name="Le Tacon F."/>
            <person name="Marmeisse R."/>
            <person name="Melayah D."/>
            <person name="Montanini B."/>
            <person name="Muratet M."/>
            <person name="Nehls U."/>
            <person name="Niculita-Hirzel H."/>
            <person name="Oudot-Le Secq M.P."/>
            <person name="Peter M."/>
            <person name="Quesneville H."/>
            <person name="Rajashekar B."/>
            <person name="Reich M."/>
            <person name="Rouhier N."/>
            <person name="Schmutz J."/>
            <person name="Yin T."/>
            <person name="Chalot M."/>
            <person name="Henrissat B."/>
            <person name="Kuees U."/>
            <person name="Lucas S."/>
            <person name="Van de Peer Y."/>
            <person name="Podila G.K."/>
            <person name="Polle A."/>
            <person name="Pukkila P.J."/>
            <person name="Richardson P.M."/>
            <person name="Rouze P."/>
            <person name="Sanders I.R."/>
            <person name="Stajich J.E."/>
            <person name="Tunlid A."/>
            <person name="Tuskan G."/>
            <person name="Grigoriev I.V."/>
        </authorList>
    </citation>
    <scope>NUCLEOTIDE SEQUENCE [LARGE SCALE GENOMIC DNA]</scope>
    <source>
        <strain evidence="3">S238N-H82 / ATCC MYA-4686</strain>
    </source>
</reference>
<dbReference type="OrthoDB" id="10253869at2759"/>
<feature type="domain" description="AMP-dependent synthetase/ligase" evidence="1">
    <location>
        <begin position="77"/>
        <end position="263"/>
    </location>
</feature>
<evidence type="ECO:0000313" key="2">
    <source>
        <dbReference type="EMBL" id="EDR07077.1"/>
    </source>
</evidence>
<dbReference type="RefSeq" id="XP_001882450.1">
    <property type="nucleotide sequence ID" value="XM_001882415.1"/>
</dbReference>
<dbReference type="KEGG" id="lbc:LACBIDRAFT_299469"/>
<dbReference type="PANTHER" id="PTHR42921:SF1">
    <property type="entry name" value="ACETOACETYL-COA SYNTHETASE"/>
    <property type="match status" value="1"/>
</dbReference>
<sequence>MMLTYPKCTSPPDKLQIWPEIRYSVESDNLWLELWEFLGIISSVPPQETKILEKGVLHEVPLCFPGARLNYAENLLNRTDDAIAITGESGVITNCTFWGLREMVRVMAAALKVHGLKVGDRVAAIISNSLHCVIIALVTASIGGIFSSTATDMGTSGILERYRQITLKFVFAEIEVLYGGKPVALLPKVTEVIKNLFYKGLQQAIWLSSRMMGYEINLENATSITESADNRKLEFEQLPFSRPLFILYSSGMSGKSKSIVHSAGLGASPEDTYFQYTTTRPKAAATIALDRTPP</sequence>
<dbReference type="EMBL" id="DS547106">
    <property type="protein sequence ID" value="EDR07077.1"/>
    <property type="molecule type" value="Genomic_DNA"/>
</dbReference>
<dbReference type="SUPFAM" id="SSF56801">
    <property type="entry name" value="Acetyl-CoA synthetase-like"/>
    <property type="match status" value="1"/>
</dbReference>
<dbReference type="InterPro" id="IPR042099">
    <property type="entry name" value="ANL_N_sf"/>
</dbReference>
<dbReference type="GeneID" id="6078055"/>
<dbReference type="HOGENOM" id="CLU_946870_0_0_1"/>
<keyword evidence="3" id="KW-1185">Reference proteome</keyword>
<dbReference type="InterPro" id="IPR000873">
    <property type="entry name" value="AMP-dep_synth/lig_dom"/>
</dbReference>
<proteinExistence type="predicted"/>
<evidence type="ECO:0000313" key="3">
    <source>
        <dbReference type="Proteomes" id="UP000001194"/>
    </source>
</evidence>
<dbReference type="AlphaFoldDB" id="B0DES3"/>
<accession>B0DES3</accession>
<dbReference type="STRING" id="486041.B0DES3"/>
<name>B0DES3_LACBS</name>
<dbReference type="InParanoid" id="B0DES3"/>
<dbReference type="Gene3D" id="3.40.50.12780">
    <property type="entry name" value="N-terminal domain of ligase-like"/>
    <property type="match status" value="1"/>
</dbReference>